<dbReference type="SUPFAM" id="SSF52540">
    <property type="entry name" value="P-loop containing nucleoside triphosphate hydrolases"/>
    <property type="match status" value="1"/>
</dbReference>
<dbReference type="Pfam" id="PF24883">
    <property type="entry name" value="NPHP3_N"/>
    <property type="match status" value="1"/>
</dbReference>
<evidence type="ECO:0000313" key="3">
    <source>
        <dbReference type="EMBL" id="KDR68083.1"/>
    </source>
</evidence>
<dbReference type="HOGENOM" id="CLU_000288_6_10_1"/>
<gene>
    <name evidence="3" type="ORF">GALMADRAFT_146574</name>
</gene>
<accession>A0A067SMU2</accession>
<protein>
    <recommendedName>
        <fullName evidence="2">Nephrocystin 3-like N-terminal domain-containing protein</fullName>
    </recommendedName>
</protein>
<dbReference type="PANTHER" id="PTHR10039:SF17">
    <property type="entry name" value="FUNGAL STAND N-TERMINAL GOODBYE DOMAIN-CONTAINING PROTEIN-RELATED"/>
    <property type="match status" value="1"/>
</dbReference>
<organism evidence="3 4">
    <name type="scientific">Galerina marginata (strain CBS 339.88)</name>
    <dbReference type="NCBI Taxonomy" id="685588"/>
    <lineage>
        <taxon>Eukaryota</taxon>
        <taxon>Fungi</taxon>
        <taxon>Dikarya</taxon>
        <taxon>Basidiomycota</taxon>
        <taxon>Agaricomycotina</taxon>
        <taxon>Agaricomycetes</taxon>
        <taxon>Agaricomycetidae</taxon>
        <taxon>Agaricales</taxon>
        <taxon>Agaricineae</taxon>
        <taxon>Strophariaceae</taxon>
        <taxon>Galerina</taxon>
    </lineage>
</organism>
<keyword evidence="1" id="KW-0677">Repeat</keyword>
<evidence type="ECO:0000259" key="2">
    <source>
        <dbReference type="Pfam" id="PF24883"/>
    </source>
</evidence>
<dbReference type="PANTHER" id="PTHR10039">
    <property type="entry name" value="AMELOGENIN"/>
    <property type="match status" value="1"/>
</dbReference>
<feature type="domain" description="Nephrocystin 3-like N-terminal" evidence="2">
    <location>
        <begin position="79"/>
        <end position="234"/>
    </location>
</feature>
<dbReference type="EMBL" id="KL142410">
    <property type="protein sequence ID" value="KDR68083.1"/>
    <property type="molecule type" value="Genomic_DNA"/>
</dbReference>
<keyword evidence="4" id="KW-1185">Reference proteome</keyword>
<evidence type="ECO:0000256" key="1">
    <source>
        <dbReference type="ARBA" id="ARBA00022737"/>
    </source>
</evidence>
<name>A0A067SMU2_GALM3</name>
<dbReference type="STRING" id="685588.A0A067SMU2"/>
<reference evidence="4" key="1">
    <citation type="journal article" date="2014" name="Proc. Natl. Acad. Sci. U.S.A.">
        <title>Extensive sampling of basidiomycete genomes demonstrates inadequacy of the white-rot/brown-rot paradigm for wood decay fungi.</title>
        <authorList>
            <person name="Riley R."/>
            <person name="Salamov A.A."/>
            <person name="Brown D.W."/>
            <person name="Nagy L.G."/>
            <person name="Floudas D."/>
            <person name="Held B.W."/>
            <person name="Levasseur A."/>
            <person name="Lombard V."/>
            <person name="Morin E."/>
            <person name="Otillar R."/>
            <person name="Lindquist E.A."/>
            <person name="Sun H."/>
            <person name="LaButti K.M."/>
            <person name="Schmutz J."/>
            <person name="Jabbour D."/>
            <person name="Luo H."/>
            <person name="Baker S.E."/>
            <person name="Pisabarro A.G."/>
            <person name="Walton J.D."/>
            <person name="Blanchette R.A."/>
            <person name="Henrissat B."/>
            <person name="Martin F."/>
            <person name="Cullen D."/>
            <person name="Hibbett D.S."/>
            <person name="Grigoriev I.V."/>
        </authorList>
    </citation>
    <scope>NUCLEOTIDE SEQUENCE [LARGE SCALE GENOMIC DNA]</scope>
    <source>
        <strain evidence="4">CBS 339.88</strain>
    </source>
</reference>
<dbReference type="AlphaFoldDB" id="A0A067SMU2"/>
<dbReference type="InterPro" id="IPR027417">
    <property type="entry name" value="P-loop_NTPase"/>
</dbReference>
<dbReference type="Proteomes" id="UP000027222">
    <property type="component" value="Unassembled WGS sequence"/>
</dbReference>
<proteinExistence type="predicted"/>
<evidence type="ECO:0000313" key="4">
    <source>
        <dbReference type="Proteomes" id="UP000027222"/>
    </source>
</evidence>
<sequence length="780" mass="89970">MPPMFSSNTLITGGTFVHNHDNRHVHTSKGNLDRLAEAASSAAFHNSGERRDPPKCHPNTRVAILEKLKDWIFSLDPESRNALIMWLHGPAGSGKSAIAQTIAEWAFEEGVLLASYFFSRFDTTRNHSRSLIATIAYQIATSFSEIRDHILTAIDTDPLIFTRSLITQMRLLVVDPLKHLLLSGYSNKIESKRLIVIDGLDECEDRDEQVDILRTILNTLEKHHIPIIILIASRPGHEITRSFDLGLRDFTSRLPLDDGYQPSADIERYLQDKFNEIKDGHPMRMYISPEWSAQDTLETLVRKSSGQFIYAATVIRFVESTRHRPGHRLDIVLGLRPAAGSRDMPFAELDALYHHVFSSVQDFDAVLRVLAFHILLKRSGFLYSWPATEGVLSLNPGDIGLLFCDLLSVIEITELAGEEIRFLHASLEDFLLDESRSKHLYLNTSIWRAEFALLLLPGPPNFTSGFDAKVCSVFLAKAFPSERLRQGILQLDIRHCLFPIDGRPETKKDLPMVAPFLTSLKESQFIDADELYLHHIEAFVKYAEEQLKLYYSDRHLTVLVATVGVYEQSMGTPTTYQIDNLLQLDMKSKAMDLRGLRLTKALPHDILNRETYYEFIQVLFSDNTRLGNYAPDSNTYARGAVHFLRYILHTLVWELPRYLNRGKTDRRNNPWRQRQTLAWKKAAYRRMIINTRSWYWVRDEWEGRKWPDILYKKRLEFRFSLDFLAELIPKAGRSGELMRLARSTNFGMLSYVYPDKCKSVRRQISMYLERMERDDAQLLE</sequence>
<dbReference type="InterPro" id="IPR056884">
    <property type="entry name" value="NPHP3-like_N"/>
</dbReference>
<dbReference type="OrthoDB" id="5967843at2759"/>
<dbReference type="Gene3D" id="3.40.50.300">
    <property type="entry name" value="P-loop containing nucleotide triphosphate hydrolases"/>
    <property type="match status" value="1"/>
</dbReference>